<evidence type="ECO:0000313" key="2">
    <source>
        <dbReference type="EMBL" id="MDV0441294.1"/>
    </source>
</evidence>
<keyword evidence="3" id="KW-1185">Reference proteome</keyword>
<evidence type="ECO:0000259" key="1">
    <source>
        <dbReference type="PROSITE" id="PS51379"/>
    </source>
</evidence>
<sequence>MRQMITEAVGRFVKDYEERPGIATRWGEPIVGFCDAKSSAVENLKQAVSLNHLMPQDLLADASVVVVYYLPFAKVIAETNREGTAASPEWARAYSETNELFAELNVHLVELIERNGGKAKLPGPAAGFSGDLLISNWSHRHFAVLAGLGTFGVNNMLITRMGCCGRVSSFAASIPVEPDVPLREELCLYKQKGTCGKCFERCPAGALSPDGFDRQRCFAVCMENEAVYPGCDVCGKCGVGVPCTFFGRLKNNSFGCLRKSEIKILKTVLYK</sequence>
<proteinExistence type="predicted"/>
<dbReference type="RefSeq" id="WP_338093687.1">
    <property type="nucleotide sequence ID" value="NZ_JAWDKA010000002.1"/>
</dbReference>
<dbReference type="EMBL" id="JAWDKA010000002">
    <property type="protein sequence ID" value="MDV0441294.1"/>
    <property type="molecule type" value="Genomic_DNA"/>
</dbReference>
<dbReference type="AlphaFoldDB" id="A0AAE4MBV5"/>
<protein>
    <recommendedName>
        <fullName evidence="1">4Fe-4S ferredoxin-type domain-containing protein</fullName>
    </recommendedName>
</protein>
<comment type="caution">
    <text evidence="2">The sequence shown here is derived from an EMBL/GenBank/DDBJ whole genome shotgun (WGS) entry which is preliminary data.</text>
</comment>
<feature type="domain" description="4Fe-4S ferredoxin-type" evidence="1">
    <location>
        <begin position="178"/>
        <end position="212"/>
    </location>
</feature>
<accession>A0AAE4MBV5</accession>
<dbReference type="Proteomes" id="UP001273136">
    <property type="component" value="Unassembled WGS sequence"/>
</dbReference>
<dbReference type="PROSITE" id="PS51379">
    <property type="entry name" value="4FE4S_FER_2"/>
    <property type="match status" value="1"/>
</dbReference>
<name>A0AAE4MBV5_9EURY</name>
<evidence type="ECO:0000313" key="3">
    <source>
        <dbReference type="Proteomes" id="UP001273136"/>
    </source>
</evidence>
<dbReference type="PANTHER" id="PTHR42827">
    <property type="entry name" value="IRON-SULFUR CLUSTER-BINDING PROTEIN-RELATED"/>
    <property type="match status" value="1"/>
</dbReference>
<reference evidence="2" key="1">
    <citation type="submission" date="2023-06" db="EMBL/GenBank/DDBJ databases">
        <title>Genome sequence of Methancorpusculaceae sp. Ag1.</title>
        <authorList>
            <person name="Protasov E."/>
            <person name="Platt K."/>
            <person name="Poehlein A."/>
            <person name="Daniel R."/>
            <person name="Brune A."/>
        </authorList>
    </citation>
    <scope>NUCLEOTIDE SEQUENCE</scope>
    <source>
        <strain evidence="2">Ag1</strain>
    </source>
</reference>
<dbReference type="PANTHER" id="PTHR42827:SF1">
    <property type="entry name" value="IRON-SULFUR CLUSTER-BINDING PROTEIN"/>
    <property type="match status" value="1"/>
</dbReference>
<organism evidence="2 3">
    <name type="scientific">Methanorbis furvi</name>
    <dbReference type="NCBI Taxonomy" id="3028299"/>
    <lineage>
        <taxon>Archaea</taxon>
        <taxon>Methanobacteriati</taxon>
        <taxon>Methanobacteriota</taxon>
        <taxon>Stenosarchaea group</taxon>
        <taxon>Methanomicrobia</taxon>
        <taxon>Methanomicrobiales</taxon>
        <taxon>Methanocorpusculaceae</taxon>
        <taxon>Methanorbis</taxon>
    </lineage>
</organism>
<gene>
    <name evidence="2" type="ORF">McpAg1_04780</name>
</gene>
<dbReference type="InterPro" id="IPR017896">
    <property type="entry name" value="4Fe4S_Fe-S-bd"/>
</dbReference>